<organism evidence="1 2">
    <name type="scientific">Brassica cretica</name>
    <name type="common">Mustard</name>
    <dbReference type="NCBI Taxonomy" id="69181"/>
    <lineage>
        <taxon>Eukaryota</taxon>
        <taxon>Viridiplantae</taxon>
        <taxon>Streptophyta</taxon>
        <taxon>Embryophyta</taxon>
        <taxon>Tracheophyta</taxon>
        <taxon>Spermatophyta</taxon>
        <taxon>Magnoliopsida</taxon>
        <taxon>eudicotyledons</taxon>
        <taxon>Gunneridae</taxon>
        <taxon>Pentapetalae</taxon>
        <taxon>rosids</taxon>
        <taxon>malvids</taxon>
        <taxon>Brassicales</taxon>
        <taxon>Brassicaceae</taxon>
        <taxon>Brassiceae</taxon>
        <taxon>Brassica</taxon>
    </lineage>
</organism>
<accession>A0A3N6RLG2</accession>
<protein>
    <submittedName>
        <fullName evidence="1">Uncharacterized protein</fullName>
    </submittedName>
</protein>
<reference evidence="1" key="1">
    <citation type="submission" date="2019-12" db="EMBL/GenBank/DDBJ databases">
        <title>Genome sequencing and annotation of Brassica cretica.</title>
        <authorList>
            <person name="Studholme D.J."/>
            <person name="Sarris P.F."/>
        </authorList>
    </citation>
    <scope>NUCLEOTIDE SEQUENCE</scope>
    <source>
        <strain evidence="1">PFS-001/15</strain>
        <tissue evidence="1">Leaf</tissue>
    </source>
</reference>
<sequence>MSVYNKVGASATRAVGEFPSSNNLRLQNQVESQLEIRKTESCQIALNANFNGNFDRNDVRNDMAAFGRYLATWSALDRSLHSNRTKGLVGRNVETDSFAGRSLRSDRPSGLDGRFGRYVPTDRVAYSVATRSRVGRYVATDRMAWVFDTMPRDVRNQCAALRAIPRSNQGFRGAMTTSTYVSRIVFDLILSRFKVRDMFSAYVTCMVGIEHLFEDNFKSPESADQNFGFFYIALLPLCRVYERYLYEMAKSV</sequence>
<proteinExistence type="predicted"/>
<name>A0A3N6RLG2_BRACR</name>
<comment type="caution">
    <text evidence="1">The sequence shown here is derived from an EMBL/GenBank/DDBJ whole genome shotgun (WGS) entry which is preliminary data.</text>
</comment>
<dbReference type="AlphaFoldDB" id="A0A3N6RLG2"/>
<gene>
    <name evidence="1" type="ORF">F2Q68_00038954</name>
</gene>
<dbReference type="Proteomes" id="UP000712281">
    <property type="component" value="Unassembled WGS sequence"/>
</dbReference>
<evidence type="ECO:0000313" key="2">
    <source>
        <dbReference type="Proteomes" id="UP000712281"/>
    </source>
</evidence>
<evidence type="ECO:0000313" key="1">
    <source>
        <dbReference type="EMBL" id="KAF2618105.1"/>
    </source>
</evidence>
<dbReference type="EMBL" id="QGKW02000007">
    <property type="protein sequence ID" value="KAF2618105.1"/>
    <property type="molecule type" value="Genomic_DNA"/>
</dbReference>